<dbReference type="Proteomes" id="UP001390339">
    <property type="component" value="Unassembled WGS sequence"/>
</dbReference>
<feature type="compositionally biased region" description="Pro residues" evidence="1">
    <location>
        <begin position="74"/>
        <end position="84"/>
    </location>
</feature>
<feature type="compositionally biased region" description="Gly residues" evidence="1">
    <location>
        <begin position="1"/>
        <end position="14"/>
    </location>
</feature>
<keyword evidence="3" id="KW-1185">Reference proteome</keyword>
<gene>
    <name evidence="2" type="ORF">PGQ11_012886</name>
</gene>
<reference evidence="2 3" key="1">
    <citation type="journal article" date="2024" name="IMA Fungus">
        <title>Apiospora arundinis, a panoply of carbohydrate-active enzymes and secondary metabolites.</title>
        <authorList>
            <person name="Sorensen T."/>
            <person name="Petersen C."/>
            <person name="Muurmann A.T."/>
            <person name="Christiansen J.V."/>
            <person name="Brundto M.L."/>
            <person name="Overgaard C.K."/>
            <person name="Boysen A.T."/>
            <person name="Wollenberg R.D."/>
            <person name="Larsen T.O."/>
            <person name="Sorensen J.L."/>
            <person name="Nielsen K.L."/>
            <person name="Sondergaard T.E."/>
        </authorList>
    </citation>
    <scope>NUCLEOTIDE SEQUENCE [LARGE SCALE GENOMIC DNA]</scope>
    <source>
        <strain evidence="2 3">AAU 773</strain>
    </source>
</reference>
<dbReference type="EMBL" id="JAPCWZ010000007">
    <property type="protein sequence ID" value="KAK8856974.1"/>
    <property type="molecule type" value="Genomic_DNA"/>
</dbReference>
<evidence type="ECO:0000256" key="1">
    <source>
        <dbReference type="SAM" id="MobiDB-lite"/>
    </source>
</evidence>
<protein>
    <submittedName>
        <fullName evidence="2">Uncharacterized protein</fullName>
    </submittedName>
</protein>
<name>A0ABR2I4A5_9PEZI</name>
<sequence length="84" mass="8053">MSGNEGQGGGGGSNLGSWRGAMPGQGNMAAAAQMNQGNLPATGGNNPAGAGFNPGPANSPAYIQPQTQAHGPGGNPPQWGPGSR</sequence>
<evidence type="ECO:0000313" key="2">
    <source>
        <dbReference type="EMBL" id="KAK8856974.1"/>
    </source>
</evidence>
<proteinExistence type="predicted"/>
<feature type="region of interest" description="Disordered" evidence="1">
    <location>
        <begin position="1"/>
        <end position="84"/>
    </location>
</feature>
<evidence type="ECO:0000313" key="3">
    <source>
        <dbReference type="Proteomes" id="UP001390339"/>
    </source>
</evidence>
<organism evidence="2 3">
    <name type="scientific">Apiospora arundinis</name>
    <dbReference type="NCBI Taxonomy" id="335852"/>
    <lineage>
        <taxon>Eukaryota</taxon>
        <taxon>Fungi</taxon>
        <taxon>Dikarya</taxon>
        <taxon>Ascomycota</taxon>
        <taxon>Pezizomycotina</taxon>
        <taxon>Sordariomycetes</taxon>
        <taxon>Xylariomycetidae</taxon>
        <taxon>Amphisphaeriales</taxon>
        <taxon>Apiosporaceae</taxon>
        <taxon>Apiospora</taxon>
    </lineage>
</organism>
<comment type="caution">
    <text evidence="2">The sequence shown here is derived from an EMBL/GenBank/DDBJ whole genome shotgun (WGS) entry which is preliminary data.</text>
</comment>
<feature type="compositionally biased region" description="Low complexity" evidence="1">
    <location>
        <begin position="15"/>
        <end position="61"/>
    </location>
</feature>
<accession>A0ABR2I4A5</accession>